<keyword evidence="11 13" id="KW-0472">Membrane</keyword>
<keyword evidence="4" id="KW-1003">Cell membrane</keyword>
<evidence type="ECO:0000256" key="13">
    <source>
        <dbReference type="SAM" id="Phobius"/>
    </source>
</evidence>
<dbReference type="GO" id="GO:0009055">
    <property type="term" value="F:electron transfer activity"/>
    <property type="evidence" value="ECO:0007669"/>
    <property type="project" value="InterPro"/>
</dbReference>
<dbReference type="GO" id="GO:0046872">
    <property type="term" value="F:metal ion binding"/>
    <property type="evidence" value="ECO:0007669"/>
    <property type="project" value="UniProtKB-KW"/>
</dbReference>
<keyword evidence="8" id="KW-0249">Electron transport</keyword>
<dbReference type="RefSeq" id="WP_176069405.1">
    <property type="nucleotide sequence ID" value="NZ_JABWMJ010000005.1"/>
</dbReference>
<keyword evidence="10" id="KW-0408">Iron</keyword>
<feature type="domain" description="Cytochrome b561 bacterial/Ni-hydrogenase" evidence="14">
    <location>
        <begin position="16"/>
        <end position="187"/>
    </location>
</feature>
<dbReference type="PANTHER" id="PTHR30529:SF1">
    <property type="entry name" value="CYTOCHROME B561 HOMOLOG 2"/>
    <property type="match status" value="1"/>
</dbReference>
<protein>
    <submittedName>
        <fullName evidence="15">Cytochrome b</fullName>
    </submittedName>
</protein>
<evidence type="ECO:0000313" key="15">
    <source>
        <dbReference type="EMBL" id="NUZ06558.1"/>
    </source>
</evidence>
<evidence type="ECO:0000256" key="6">
    <source>
        <dbReference type="ARBA" id="ARBA00022692"/>
    </source>
</evidence>
<keyword evidence="7" id="KW-0479">Metal-binding</keyword>
<feature type="transmembrane region" description="Helical" evidence="13">
    <location>
        <begin position="101"/>
        <end position="134"/>
    </location>
</feature>
<evidence type="ECO:0000256" key="8">
    <source>
        <dbReference type="ARBA" id="ARBA00022982"/>
    </source>
</evidence>
<evidence type="ECO:0000256" key="1">
    <source>
        <dbReference type="ARBA" id="ARBA00001970"/>
    </source>
</evidence>
<name>A0A7Y6TWY4_9BURK</name>
<keyword evidence="6 13" id="KW-0812">Transmembrane</keyword>
<feature type="transmembrane region" description="Helical" evidence="13">
    <location>
        <begin position="154"/>
        <end position="171"/>
    </location>
</feature>
<dbReference type="Proteomes" id="UP000529637">
    <property type="component" value="Unassembled WGS sequence"/>
</dbReference>
<comment type="similarity">
    <text evidence="12">Belongs to the cytochrome b561 family.</text>
</comment>
<organism evidence="15 16">
    <name type="scientific">Piscinibacter koreensis</name>
    <dbReference type="NCBI Taxonomy" id="2742824"/>
    <lineage>
        <taxon>Bacteria</taxon>
        <taxon>Pseudomonadati</taxon>
        <taxon>Pseudomonadota</taxon>
        <taxon>Betaproteobacteria</taxon>
        <taxon>Burkholderiales</taxon>
        <taxon>Sphaerotilaceae</taxon>
        <taxon>Piscinibacter</taxon>
    </lineage>
</organism>
<dbReference type="SUPFAM" id="SSF81342">
    <property type="entry name" value="Transmembrane di-heme cytochromes"/>
    <property type="match status" value="1"/>
</dbReference>
<evidence type="ECO:0000256" key="10">
    <source>
        <dbReference type="ARBA" id="ARBA00023004"/>
    </source>
</evidence>
<evidence type="ECO:0000256" key="5">
    <source>
        <dbReference type="ARBA" id="ARBA00022617"/>
    </source>
</evidence>
<evidence type="ECO:0000256" key="11">
    <source>
        <dbReference type="ARBA" id="ARBA00023136"/>
    </source>
</evidence>
<evidence type="ECO:0000256" key="7">
    <source>
        <dbReference type="ARBA" id="ARBA00022723"/>
    </source>
</evidence>
<dbReference type="AlphaFoldDB" id="A0A7Y6TWY4"/>
<keyword evidence="9 13" id="KW-1133">Transmembrane helix</keyword>
<proteinExistence type="inferred from homology"/>
<evidence type="ECO:0000259" key="14">
    <source>
        <dbReference type="Pfam" id="PF01292"/>
    </source>
</evidence>
<evidence type="ECO:0000256" key="4">
    <source>
        <dbReference type="ARBA" id="ARBA00022475"/>
    </source>
</evidence>
<evidence type="ECO:0000256" key="9">
    <source>
        <dbReference type="ARBA" id="ARBA00022989"/>
    </source>
</evidence>
<evidence type="ECO:0000256" key="3">
    <source>
        <dbReference type="ARBA" id="ARBA00022448"/>
    </source>
</evidence>
<dbReference type="Pfam" id="PF01292">
    <property type="entry name" value="Ni_hydr_CYTB"/>
    <property type="match status" value="1"/>
</dbReference>
<keyword evidence="3" id="KW-0813">Transport</keyword>
<sequence length="195" mass="21653">MDDDPTVLPADAPAAYGVVAIVLHWAIAALIVGAFFIGLSMVDLPFSPQRFKLYNWHKWIGVAVLALSALRLLWRAAGHAPPPLPAHTPAWQRQAYRGTHLVFYALFFVVPLLGWAYTSAVGVPVVWLGLVPLPDFVPRDKALGDAVFKPLHEVSAYLLAAIVVLHVAAALKHQFIDRDRLLARMWPWFPTRSRP</sequence>
<dbReference type="GO" id="GO:0005886">
    <property type="term" value="C:plasma membrane"/>
    <property type="evidence" value="ECO:0007669"/>
    <property type="project" value="UniProtKB-SubCell"/>
</dbReference>
<dbReference type="EMBL" id="JABWMJ010000005">
    <property type="protein sequence ID" value="NUZ06558.1"/>
    <property type="molecule type" value="Genomic_DNA"/>
</dbReference>
<evidence type="ECO:0000313" key="16">
    <source>
        <dbReference type="Proteomes" id="UP000529637"/>
    </source>
</evidence>
<dbReference type="GO" id="GO:0020037">
    <property type="term" value="F:heme binding"/>
    <property type="evidence" value="ECO:0007669"/>
    <property type="project" value="TreeGrafter"/>
</dbReference>
<dbReference type="InterPro" id="IPR016174">
    <property type="entry name" value="Di-haem_cyt_TM"/>
</dbReference>
<comment type="cofactor">
    <cofactor evidence="1">
        <name>heme b</name>
        <dbReference type="ChEBI" id="CHEBI:60344"/>
    </cofactor>
</comment>
<comment type="caution">
    <text evidence="15">The sequence shown here is derived from an EMBL/GenBank/DDBJ whole genome shotgun (WGS) entry which is preliminary data.</text>
</comment>
<feature type="transmembrane region" description="Helical" evidence="13">
    <location>
        <begin position="12"/>
        <end position="36"/>
    </location>
</feature>
<gene>
    <name evidence="15" type="ORF">HQN59_12375</name>
</gene>
<dbReference type="InterPro" id="IPR011577">
    <property type="entry name" value="Cyt_b561_bac/Ni-Hgenase"/>
</dbReference>
<comment type="subcellular location">
    <subcellularLocation>
        <location evidence="2">Cell membrane</location>
        <topology evidence="2">Multi-pass membrane protein</topology>
    </subcellularLocation>
</comment>
<dbReference type="PANTHER" id="PTHR30529">
    <property type="entry name" value="CYTOCHROME B561"/>
    <property type="match status" value="1"/>
</dbReference>
<keyword evidence="5" id="KW-0349">Heme</keyword>
<dbReference type="GO" id="GO:0022904">
    <property type="term" value="P:respiratory electron transport chain"/>
    <property type="evidence" value="ECO:0007669"/>
    <property type="project" value="InterPro"/>
</dbReference>
<accession>A0A7Y6TWY4</accession>
<keyword evidence="16" id="KW-1185">Reference proteome</keyword>
<evidence type="ECO:0000256" key="12">
    <source>
        <dbReference type="ARBA" id="ARBA00037975"/>
    </source>
</evidence>
<dbReference type="Gene3D" id="1.20.950.20">
    <property type="entry name" value="Transmembrane di-heme cytochromes, Chain C"/>
    <property type="match status" value="1"/>
</dbReference>
<dbReference type="InterPro" id="IPR052168">
    <property type="entry name" value="Cytochrome_b561_oxidase"/>
</dbReference>
<reference evidence="15 16" key="1">
    <citation type="submission" date="2020-06" db="EMBL/GenBank/DDBJ databases">
        <title>Schlegella sp. ID0723 isolated from air conditioner.</title>
        <authorList>
            <person name="Kim D.Y."/>
            <person name="Kim D.-U."/>
        </authorList>
    </citation>
    <scope>NUCLEOTIDE SEQUENCE [LARGE SCALE GENOMIC DNA]</scope>
    <source>
        <strain evidence="15 16">ID0723</strain>
    </source>
</reference>
<evidence type="ECO:0000256" key="2">
    <source>
        <dbReference type="ARBA" id="ARBA00004651"/>
    </source>
</evidence>